<dbReference type="InterPro" id="IPR020288">
    <property type="entry name" value="Sheath_initiator"/>
</dbReference>
<organism evidence="1 2">
    <name type="scientific">Clostridium boliviensis</name>
    <dbReference type="NCBI Taxonomy" id="318465"/>
    <lineage>
        <taxon>Bacteria</taxon>
        <taxon>Bacillati</taxon>
        <taxon>Bacillota</taxon>
        <taxon>Clostridia</taxon>
        <taxon>Eubacteriales</taxon>
        <taxon>Clostridiaceae</taxon>
        <taxon>Clostridium</taxon>
    </lineage>
</organism>
<dbReference type="EMBL" id="JAWONS010000252">
    <property type="protein sequence ID" value="MDW2799363.1"/>
    <property type="molecule type" value="Genomic_DNA"/>
</dbReference>
<sequence length="133" mass="15439">MIPVTGNILQQDFKIIQQPSTTFYLDIKNKRINGSVDGSEAVKQAVYCILNTERFEWLIYSWNYGAELNLLFGKPSGLVKTKIKKRIREALLQDDRIQNVDHFEFELKEKSLHVTFTVNSIYGDLRIEKEVNA</sequence>
<comment type="caution">
    <text evidence="1">The sequence shown here is derived from an EMBL/GenBank/DDBJ whole genome shotgun (WGS) entry which is preliminary data.</text>
</comment>
<evidence type="ECO:0000313" key="2">
    <source>
        <dbReference type="Proteomes" id="UP001276854"/>
    </source>
</evidence>
<dbReference type="SUPFAM" id="SSF160719">
    <property type="entry name" value="gpW/gp25-like"/>
    <property type="match status" value="1"/>
</dbReference>
<dbReference type="Pfam" id="PF10934">
    <property type="entry name" value="Sheath_initiator"/>
    <property type="match status" value="1"/>
</dbReference>
<name>A0ABU4GR07_9CLOT</name>
<accession>A0ABU4GR07</accession>
<keyword evidence="2" id="KW-1185">Reference proteome</keyword>
<evidence type="ECO:0000313" key="1">
    <source>
        <dbReference type="EMBL" id="MDW2799363.1"/>
    </source>
</evidence>
<dbReference type="Proteomes" id="UP001276854">
    <property type="component" value="Unassembled WGS sequence"/>
</dbReference>
<protein>
    <submittedName>
        <fullName evidence="1">DUF2634 domain-containing protein</fullName>
    </submittedName>
</protein>
<reference evidence="1 2" key="1">
    <citation type="submission" date="2023-10" db="EMBL/GenBank/DDBJ databases">
        <title>A novel Glycoside Hydrolase 43-Like Enzyme from Clostrdium boliviensis is an Endo-xylanase, and a Candidate for Xylooligosaccharides Production from Different Xylan Substrates.</title>
        <authorList>
            <person name="Alvarez M.T."/>
            <person name="Rocabado-Villegas L.R."/>
            <person name="Salas-Veizaga D.M."/>
            <person name="Linares-Pasten J.A."/>
            <person name="Gudmundsdottir E.E."/>
            <person name="Hreggvidsson G.O."/>
            <person name="Adlercreutz P."/>
            <person name="Nordberg Karlsson E."/>
        </authorList>
    </citation>
    <scope>NUCLEOTIDE SEQUENCE [LARGE SCALE GENOMIC DNA]</scope>
    <source>
        <strain evidence="1 2">E-1</strain>
    </source>
</reference>
<dbReference type="RefSeq" id="WP_318065559.1">
    <property type="nucleotide sequence ID" value="NZ_JAWONS010000252.1"/>
</dbReference>
<proteinExistence type="predicted"/>
<dbReference type="Gene3D" id="3.10.450.40">
    <property type="match status" value="1"/>
</dbReference>
<gene>
    <name evidence="1" type="ORF">RZO55_17450</name>
</gene>